<name>A0ABU3U9D8_9FLAO</name>
<evidence type="ECO:0000259" key="5">
    <source>
        <dbReference type="Pfam" id="PF02872"/>
    </source>
</evidence>
<dbReference type="InterPro" id="IPR036907">
    <property type="entry name" value="5'-Nucleotdase_C_sf"/>
</dbReference>
<evidence type="ECO:0000259" key="4">
    <source>
        <dbReference type="Pfam" id="PF00149"/>
    </source>
</evidence>
<dbReference type="EMBL" id="JAWHTF010000008">
    <property type="protein sequence ID" value="MDU8887034.1"/>
    <property type="molecule type" value="Genomic_DNA"/>
</dbReference>
<feature type="domain" description="Calcineurin-like phosphoesterase" evidence="4">
    <location>
        <begin position="42"/>
        <end position="250"/>
    </location>
</feature>
<evidence type="ECO:0000313" key="7">
    <source>
        <dbReference type="Proteomes" id="UP001268651"/>
    </source>
</evidence>
<dbReference type="SUPFAM" id="SSF55816">
    <property type="entry name" value="5'-nucleotidase (syn. UDP-sugar hydrolase), C-terminal domain"/>
    <property type="match status" value="1"/>
</dbReference>
<dbReference type="PRINTS" id="PR01607">
    <property type="entry name" value="APYRASEFAMLY"/>
</dbReference>
<dbReference type="GO" id="GO:0016787">
    <property type="term" value="F:hydrolase activity"/>
    <property type="evidence" value="ECO:0007669"/>
    <property type="project" value="UniProtKB-KW"/>
</dbReference>
<keyword evidence="2 3" id="KW-0732">Signal</keyword>
<organism evidence="6 7">
    <name type="scientific">Gilvirhabdus luticola</name>
    <dbReference type="NCBI Taxonomy" id="3079858"/>
    <lineage>
        <taxon>Bacteria</taxon>
        <taxon>Pseudomonadati</taxon>
        <taxon>Bacteroidota</taxon>
        <taxon>Flavobacteriia</taxon>
        <taxon>Flavobacteriales</taxon>
        <taxon>Flavobacteriaceae</taxon>
        <taxon>Gilvirhabdus</taxon>
    </lineage>
</organism>
<dbReference type="PROSITE" id="PS00786">
    <property type="entry name" value="5_NUCLEOTIDASE_2"/>
    <property type="match status" value="1"/>
</dbReference>
<keyword evidence="3 6" id="KW-0378">Hydrolase</keyword>
<dbReference type="Gene3D" id="3.90.780.10">
    <property type="entry name" value="5'-Nucleotidase, C-terminal domain"/>
    <property type="match status" value="1"/>
</dbReference>
<dbReference type="Pfam" id="PF00149">
    <property type="entry name" value="Metallophos"/>
    <property type="match status" value="1"/>
</dbReference>
<keyword evidence="3" id="KW-0547">Nucleotide-binding</keyword>
<dbReference type="PROSITE" id="PS51257">
    <property type="entry name" value="PROKAR_LIPOPROTEIN"/>
    <property type="match status" value="1"/>
</dbReference>
<evidence type="ECO:0000256" key="1">
    <source>
        <dbReference type="ARBA" id="ARBA00006654"/>
    </source>
</evidence>
<dbReference type="PANTHER" id="PTHR11575:SF24">
    <property type="entry name" value="5'-NUCLEOTIDASE"/>
    <property type="match status" value="1"/>
</dbReference>
<sequence>MKRFWYYIFVFLLLIGCSSNNNNNGGNTPNPPDTPDTTKDLTIYFINDQHGQLDNFAKIKYIVDEAKESTNVIVACSGDIFSGNPVVDNYPEKGFPMIDIMNQVGFDVSVIGNHEFDYGEAIFTDRVNQANFQWVCANVDMSSSTIPQSSPYTTVTVDDIKVTFLGLVETNGKDDDIIPSTHPWRVQNLTFQRPEDVIAQYSDVKEQEGSDLMVALTHLGYQSFGGSISDSDIANQFPYFDLILGGHSHQIIDDNINGIPIYQSGSNLNYLGKAVIKIKDKTIQSIDHSLLNLNNYFNEDDDLKAIIDDYNNLPYLTEIIGNSQRYHNRPQVGCFYTDALRGAMNVDFSIQNSGGIRSDLNEGNITVREIFEISPFNNGTMIYSMTVAEIKNFLRGSGSGFYYSGIHIDQVGNTVEIRDINNSLLADNVVLTLGTNDYIPAVHDSYFTMAGDIQTLTAAETLIYYLENINSTVDYPSCSRYFRFQ</sequence>
<reference evidence="6 7" key="1">
    <citation type="submission" date="2023-10" db="EMBL/GenBank/DDBJ databases">
        <title>Marimonas sp. nov. isolated from tidal mud flat.</title>
        <authorList>
            <person name="Jaincy N.J."/>
            <person name="Srinivasan S."/>
            <person name="Lee S.-S."/>
        </authorList>
    </citation>
    <scope>NUCLEOTIDE SEQUENCE [LARGE SCALE GENOMIC DNA]</scope>
    <source>
        <strain evidence="6 7">MJ-SS3</strain>
    </source>
</reference>
<dbReference type="SUPFAM" id="SSF56300">
    <property type="entry name" value="Metallo-dependent phosphatases"/>
    <property type="match status" value="1"/>
</dbReference>
<dbReference type="CDD" id="cd00845">
    <property type="entry name" value="MPP_UshA_N_like"/>
    <property type="match status" value="1"/>
</dbReference>
<keyword evidence="7" id="KW-1185">Reference proteome</keyword>
<gene>
    <name evidence="6" type="ORF">RXV94_12765</name>
</gene>
<accession>A0ABU3U9D8</accession>
<comment type="caution">
    <text evidence="6">The sequence shown here is derived from an EMBL/GenBank/DDBJ whole genome shotgun (WGS) entry which is preliminary data.</text>
</comment>
<feature type="chain" id="PRO_5044979299" evidence="3">
    <location>
        <begin position="23"/>
        <end position="485"/>
    </location>
</feature>
<protein>
    <submittedName>
        <fullName evidence="6">Bifunctional UDP-sugar hydrolase/5'-nucleotidase</fullName>
    </submittedName>
</protein>
<evidence type="ECO:0000256" key="2">
    <source>
        <dbReference type="ARBA" id="ARBA00022729"/>
    </source>
</evidence>
<comment type="similarity">
    <text evidence="1 3">Belongs to the 5'-nucleotidase family.</text>
</comment>
<feature type="domain" description="5'-Nucleotidase C-terminal" evidence="5">
    <location>
        <begin position="327"/>
        <end position="450"/>
    </location>
</feature>
<proteinExistence type="inferred from homology"/>
<dbReference type="Pfam" id="PF02872">
    <property type="entry name" value="5_nucleotid_C"/>
    <property type="match status" value="1"/>
</dbReference>
<dbReference type="Gene3D" id="3.60.21.10">
    <property type="match status" value="1"/>
</dbReference>
<feature type="signal peptide" evidence="3">
    <location>
        <begin position="1"/>
        <end position="22"/>
    </location>
</feature>
<dbReference type="InterPro" id="IPR006179">
    <property type="entry name" value="5_nucleotidase/apyrase"/>
</dbReference>
<evidence type="ECO:0000313" key="6">
    <source>
        <dbReference type="EMBL" id="MDU8887034.1"/>
    </source>
</evidence>
<dbReference type="InterPro" id="IPR008334">
    <property type="entry name" value="5'-Nucleotdase_C"/>
</dbReference>
<dbReference type="InterPro" id="IPR006146">
    <property type="entry name" value="5'-Nucleotdase_CS"/>
</dbReference>
<dbReference type="InterPro" id="IPR004843">
    <property type="entry name" value="Calcineurin-like_PHP"/>
</dbReference>
<dbReference type="Proteomes" id="UP001268651">
    <property type="component" value="Unassembled WGS sequence"/>
</dbReference>
<dbReference type="PANTHER" id="PTHR11575">
    <property type="entry name" value="5'-NUCLEOTIDASE-RELATED"/>
    <property type="match status" value="1"/>
</dbReference>
<dbReference type="InterPro" id="IPR029052">
    <property type="entry name" value="Metallo-depent_PP-like"/>
</dbReference>
<evidence type="ECO:0000256" key="3">
    <source>
        <dbReference type="RuleBase" id="RU362119"/>
    </source>
</evidence>
<dbReference type="RefSeq" id="WP_316663132.1">
    <property type="nucleotide sequence ID" value="NZ_JAWHTF010000008.1"/>
</dbReference>